<reference evidence="1 2" key="1">
    <citation type="journal article" date="2009" name="Stand. Genomic Sci.">
        <title>Complete genome sequence of Slackia heliotrinireducens type strain (RHS 1).</title>
        <authorList>
            <person name="Pukall R."/>
            <person name="Lapidus A."/>
            <person name="Nolan M."/>
            <person name="Copeland A."/>
            <person name="Glavina Del Rio T."/>
            <person name="Lucas S."/>
            <person name="Chen F."/>
            <person name="Tice H."/>
            <person name="Cheng J.F."/>
            <person name="Chertkov O."/>
            <person name="Bruce D."/>
            <person name="Goodwin L."/>
            <person name="Kuske C."/>
            <person name="Brettin T."/>
            <person name="Detter J.C."/>
            <person name="Han C."/>
            <person name="Pitluck S."/>
            <person name="Pati A."/>
            <person name="Mavrommatis K."/>
            <person name="Ivanova N."/>
            <person name="Ovchinnikova G."/>
            <person name="Chen A."/>
            <person name="Palaniappan K."/>
            <person name="Schneider S."/>
            <person name="Rohde M."/>
            <person name="Chain P."/>
            <person name="D'haeseleer P."/>
            <person name="Goker M."/>
            <person name="Bristow J."/>
            <person name="Eisen J.A."/>
            <person name="Markowitz V."/>
            <person name="Kyrpides N.C."/>
            <person name="Klenk H.P."/>
            <person name="Hugenholtz P."/>
        </authorList>
    </citation>
    <scope>NUCLEOTIDE SEQUENCE [LARGE SCALE GENOMIC DNA]</scope>
    <source>
        <strain evidence="2">ATCC 29202 / DSM 20476 / NCTC 11029 / RHS 1</strain>
    </source>
</reference>
<evidence type="ECO:0000313" key="1">
    <source>
        <dbReference type="EMBL" id="ACV22945.1"/>
    </source>
</evidence>
<name>C7N7R0_SLAHD</name>
<dbReference type="eggNOG" id="COG2214">
    <property type="taxonomic scope" value="Bacteria"/>
</dbReference>
<dbReference type="RefSeq" id="WP_012799047.1">
    <property type="nucleotide sequence ID" value="NC_013165.1"/>
</dbReference>
<dbReference type="EMBL" id="CP001684">
    <property type="protein sequence ID" value="ACV22945.1"/>
    <property type="molecule type" value="Genomic_DNA"/>
</dbReference>
<dbReference type="HOGENOM" id="CLU_089311_0_0_11"/>
<dbReference type="STRING" id="471855.Shel_19290"/>
<gene>
    <name evidence="1" type="ordered locus">Shel_19290</name>
</gene>
<sequence>MDAMNDRLIDIQFNESELREEFFRLRGRLLDVIVEFDTIDLRLNPETEARYSALIGVWERGLAKCEIDLRRAKRKYQLAKCAAHHGYQVTEESLDMQIDAELGDSSRFLACAASRNLNAMDACLNAERYTEDMLERLRAMFRHIVDELHPDLNPDVGLLEGQLLDEARVAYARGDMADLCHIDRSIHRGGGVRAYIDSLSIDELTIEHELLHACFVVRSENLAHMRKSFPYIYHDLVRDPNWVCTKANTLRNQIKAVQAQTKEYKRLYQELRG</sequence>
<dbReference type="Proteomes" id="UP000002026">
    <property type="component" value="Chromosome"/>
</dbReference>
<dbReference type="KEGG" id="shi:Shel_19290"/>
<protein>
    <submittedName>
        <fullName evidence="1">Uncharacterized protein</fullName>
    </submittedName>
</protein>
<dbReference type="AlphaFoldDB" id="C7N7R0"/>
<accession>C7N7R0</accession>
<proteinExistence type="predicted"/>
<evidence type="ECO:0000313" key="2">
    <source>
        <dbReference type="Proteomes" id="UP000002026"/>
    </source>
</evidence>
<keyword evidence="2" id="KW-1185">Reference proteome</keyword>
<organism evidence="1 2">
    <name type="scientific">Slackia heliotrinireducens (strain ATCC 29202 / DSM 20476 / NCTC 11029 / RHS 1)</name>
    <name type="common">Peptococcus heliotrinreducens</name>
    <dbReference type="NCBI Taxonomy" id="471855"/>
    <lineage>
        <taxon>Bacteria</taxon>
        <taxon>Bacillati</taxon>
        <taxon>Actinomycetota</taxon>
        <taxon>Coriobacteriia</taxon>
        <taxon>Eggerthellales</taxon>
        <taxon>Eggerthellaceae</taxon>
        <taxon>Slackia</taxon>
    </lineage>
</organism>